<gene>
    <name evidence="3" type="ORF">HPB48_010251</name>
</gene>
<dbReference type="InterPro" id="IPR011709">
    <property type="entry name" value="DEAD-box_helicase_OB_fold"/>
</dbReference>
<feature type="domain" description="ATP-dependent RNA helicase DHX37-like C-terminal" evidence="2">
    <location>
        <begin position="142"/>
        <end position="217"/>
    </location>
</feature>
<evidence type="ECO:0008006" key="5">
    <source>
        <dbReference type="Google" id="ProtNLM"/>
    </source>
</evidence>
<evidence type="ECO:0000313" key="3">
    <source>
        <dbReference type="EMBL" id="KAH9377047.1"/>
    </source>
</evidence>
<dbReference type="Proteomes" id="UP000821853">
    <property type="component" value="Unassembled WGS sequence"/>
</dbReference>
<reference evidence="3 4" key="1">
    <citation type="journal article" date="2020" name="Cell">
        <title>Large-Scale Comparative Analyses of Tick Genomes Elucidate Their Genetic Diversity and Vector Capacities.</title>
        <authorList>
            <consortium name="Tick Genome and Microbiome Consortium (TIGMIC)"/>
            <person name="Jia N."/>
            <person name="Wang J."/>
            <person name="Shi W."/>
            <person name="Du L."/>
            <person name="Sun Y."/>
            <person name="Zhan W."/>
            <person name="Jiang J.F."/>
            <person name="Wang Q."/>
            <person name="Zhang B."/>
            <person name="Ji P."/>
            <person name="Bell-Sakyi L."/>
            <person name="Cui X.M."/>
            <person name="Yuan T.T."/>
            <person name="Jiang B.G."/>
            <person name="Yang W.F."/>
            <person name="Lam T.T."/>
            <person name="Chang Q.C."/>
            <person name="Ding S.J."/>
            <person name="Wang X.J."/>
            <person name="Zhu J.G."/>
            <person name="Ruan X.D."/>
            <person name="Zhao L."/>
            <person name="Wei J.T."/>
            <person name="Ye R.Z."/>
            <person name="Que T.C."/>
            <person name="Du C.H."/>
            <person name="Zhou Y.H."/>
            <person name="Cheng J.X."/>
            <person name="Dai P.F."/>
            <person name="Guo W.B."/>
            <person name="Han X.H."/>
            <person name="Huang E.J."/>
            <person name="Li L.F."/>
            <person name="Wei W."/>
            <person name="Gao Y.C."/>
            <person name="Liu J.Z."/>
            <person name="Shao H.Z."/>
            <person name="Wang X."/>
            <person name="Wang C.C."/>
            <person name="Yang T.C."/>
            <person name="Huo Q.B."/>
            <person name="Li W."/>
            <person name="Chen H.Y."/>
            <person name="Chen S.E."/>
            <person name="Zhou L.G."/>
            <person name="Ni X.B."/>
            <person name="Tian J.H."/>
            <person name="Sheng Y."/>
            <person name="Liu T."/>
            <person name="Pan Y.S."/>
            <person name="Xia L.Y."/>
            <person name="Li J."/>
            <person name="Zhao F."/>
            <person name="Cao W.C."/>
        </authorList>
    </citation>
    <scope>NUCLEOTIDE SEQUENCE [LARGE SCALE GENOMIC DNA]</scope>
    <source>
        <strain evidence="3">HaeL-2018</strain>
    </source>
</reference>
<feature type="domain" description="DEAD-box helicase OB fold" evidence="1">
    <location>
        <begin position="16"/>
        <end position="74"/>
    </location>
</feature>
<proteinExistence type="predicted"/>
<sequence>MSDEERCSDTETAIAKNAYKSMEVDAPVFIHPNSVLSSKHPPFVLYQEIFETSKMFMRVVAEVEPEWLPIYAPKSCTFSSPLEEPPPRYDRKKDKLLCSMTSTFGPHMWQLGESEREFPEGLDRFRWFARFLLQGDVVPFFRKYAKLLLSPPVTMIKSWARLQPRTEHLLQALVAQRADSRQQLCDLWERDPKYLLKEYLEWVQESLHNEVSLAWPPKQK</sequence>
<name>A0A9J6GRH2_HAELO</name>
<dbReference type="EMBL" id="JABSTR010000008">
    <property type="protein sequence ID" value="KAH9377047.1"/>
    <property type="molecule type" value="Genomic_DNA"/>
</dbReference>
<dbReference type="OMA" id="CISQTHP"/>
<keyword evidence="4" id="KW-1185">Reference proteome</keyword>
<dbReference type="Pfam" id="PF07717">
    <property type="entry name" value="OB_NTP_bind"/>
    <property type="match status" value="1"/>
</dbReference>
<dbReference type="AlphaFoldDB" id="A0A9J6GRH2"/>
<dbReference type="VEuPathDB" id="VectorBase:HLOH_048935"/>
<protein>
    <recommendedName>
        <fullName evidence="5">ATP-dependent RNA helicase DHX37</fullName>
    </recommendedName>
</protein>
<dbReference type="InterPro" id="IPR056371">
    <property type="entry name" value="DHX37-like_C"/>
</dbReference>
<evidence type="ECO:0000259" key="1">
    <source>
        <dbReference type="Pfam" id="PF07717"/>
    </source>
</evidence>
<comment type="caution">
    <text evidence="3">The sequence shown here is derived from an EMBL/GenBank/DDBJ whole genome shotgun (WGS) entry which is preliminary data.</text>
</comment>
<accession>A0A9J6GRH2</accession>
<evidence type="ECO:0000313" key="4">
    <source>
        <dbReference type="Proteomes" id="UP000821853"/>
    </source>
</evidence>
<dbReference type="OrthoDB" id="10025033at2759"/>
<organism evidence="3 4">
    <name type="scientific">Haemaphysalis longicornis</name>
    <name type="common">Bush tick</name>
    <dbReference type="NCBI Taxonomy" id="44386"/>
    <lineage>
        <taxon>Eukaryota</taxon>
        <taxon>Metazoa</taxon>
        <taxon>Ecdysozoa</taxon>
        <taxon>Arthropoda</taxon>
        <taxon>Chelicerata</taxon>
        <taxon>Arachnida</taxon>
        <taxon>Acari</taxon>
        <taxon>Parasitiformes</taxon>
        <taxon>Ixodida</taxon>
        <taxon>Ixodoidea</taxon>
        <taxon>Ixodidae</taxon>
        <taxon>Haemaphysalinae</taxon>
        <taxon>Haemaphysalis</taxon>
    </lineage>
</organism>
<dbReference type="Pfam" id="PF23362">
    <property type="entry name" value="DHX37_C"/>
    <property type="match status" value="1"/>
</dbReference>
<evidence type="ECO:0000259" key="2">
    <source>
        <dbReference type="Pfam" id="PF23362"/>
    </source>
</evidence>